<gene>
    <name evidence="2" type="ORF">GL58_09880</name>
</gene>
<name>A0A0L7MGG8_COMTE</name>
<reference evidence="3" key="1">
    <citation type="submission" date="2014-06" db="EMBL/GenBank/DDBJ databases">
        <title>Draft genome sequence of C. testosteroni WDL7.</title>
        <authorList>
            <person name="Wu Y."/>
            <person name="Seshan H."/>
            <person name="Arumugam K."/>
        </authorList>
    </citation>
    <scope>NUCLEOTIDE SEQUENCE [LARGE SCALE GENOMIC DNA]</scope>
    <source>
        <strain evidence="3">WDL7</strain>
    </source>
</reference>
<evidence type="ECO:0000313" key="2">
    <source>
        <dbReference type="EMBL" id="KOC20997.1"/>
    </source>
</evidence>
<dbReference type="EMBL" id="JNVD01000020">
    <property type="protein sequence ID" value="KOC20997.1"/>
    <property type="molecule type" value="Genomic_DNA"/>
</dbReference>
<accession>A0A0L7MGG8</accession>
<organism evidence="2 3">
    <name type="scientific">Comamonas testosteroni</name>
    <name type="common">Pseudomonas testosteroni</name>
    <dbReference type="NCBI Taxonomy" id="285"/>
    <lineage>
        <taxon>Bacteria</taxon>
        <taxon>Pseudomonadati</taxon>
        <taxon>Pseudomonadota</taxon>
        <taxon>Betaproteobacteria</taxon>
        <taxon>Burkholderiales</taxon>
        <taxon>Comamonadaceae</taxon>
        <taxon>Comamonas</taxon>
    </lineage>
</organism>
<dbReference type="PANTHER" id="PTHR30619">
    <property type="entry name" value="DNA INTERNALIZATION/COMPETENCE PROTEIN COMEC/REC2"/>
    <property type="match status" value="1"/>
</dbReference>
<dbReference type="Proteomes" id="UP000037442">
    <property type="component" value="Unassembled WGS sequence"/>
</dbReference>
<dbReference type="InterPro" id="IPR036866">
    <property type="entry name" value="RibonucZ/Hydroxyglut_hydro"/>
</dbReference>
<dbReference type="NCBIfam" id="NF041809">
    <property type="entry name" value="Avs1a"/>
    <property type="match status" value="1"/>
</dbReference>
<dbReference type="SUPFAM" id="SSF56281">
    <property type="entry name" value="Metallo-hydrolase/oxidoreductase"/>
    <property type="match status" value="1"/>
</dbReference>
<dbReference type="PANTHER" id="PTHR30619:SF1">
    <property type="entry name" value="RECOMBINATION PROTEIN 2"/>
    <property type="match status" value="1"/>
</dbReference>
<dbReference type="AlphaFoldDB" id="A0A0L7MGG8"/>
<dbReference type="InterPro" id="IPR052159">
    <property type="entry name" value="Competence_DNA_uptake"/>
</dbReference>
<comment type="caution">
    <text evidence="2">The sequence shown here is derived from an EMBL/GenBank/DDBJ whole genome shotgun (WGS) entry which is preliminary data.</text>
</comment>
<proteinExistence type="predicted"/>
<dbReference type="InterPro" id="IPR001279">
    <property type="entry name" value="Metallo-B-lactamas"/>
</dbReference>
<evidence type="ECO:0000313" key="3">
    <source>
        <dbReference type="Proteomes" id="UP000037442"/>
    </source>
</evidence>
<protein>
    <recommendedName>
        <fullName evidence="1">Metallo-beta-lactamase domain-containing protein</fullName>
    </recommendedName>
</protein>
<feature type="domain" description="Metallo-beta-lactamase" evidence="1">
    <location>
        <begin position="11"/>
        <end position="94"/>
    </location>
</feature>
<evidence type="ECO:0000259" key="1">
    <source>
        <dbReference type="Pfam" id="PF00753"/>
    </source>
</evidence>
<sequence>MLKIKMYPAKNGDAFLVSAFGTHILVDAGYESTFNEHIAPDLKHLSSEGRRLDLLICTHIDRDHIAGIIELILANGPSGARSVIDVNQVWHNSLRSLSSPARQPDSTYDRQVLEAIRKRGFPLPRSAGASANTIGAKQGSSLARLLRDHNYRWNENDGTTPITSDRPPAPLANGVLVHLLGPTKTRLEELRAWWLREMRKLSYKGAAAIDTIIEDAYEMVCASIRQHAAPMARTISSASARRLGDVYVADDSATNGSSIAAIVESGGKRLLLLGDAWAEDVAAELRKSHGGDSLKSFDAIKVSHHGSLRNTSVDLLSLIDAPLFLVSTNGAGHEHPDFEVLAEIVDRPAAFERTIYLNYETTASTRLRGHVSRSGARFNVRIVQNDWIQI</sequence>
<dbReference type="PATRIC" id="fig|285.49.peg.2032"/>
<dbReference type="Gene3D" id="3.60.15.10">
    <property type="entry name" value="Ribonuclease Z/Hydroxyacylglutathione hydrolase-like"/>
    <property type="match status" value="1"/>
</dbReference>
<dbReference type="Pfam" id="PF00753">
    <property type="entry name" value="Lactamase_B"/>
    <property type="match status" value="1"/>
</dbReference>